<dbReference type="PROSITE" id="PS51383">
    <property type="entry name" value="YJEF_C_3"/>
    <property type="match status" value="1"/>
</dbReference>
<dbReference type="GO" id="GO:0052856">
    <property type="term" value="F:NAD(P)HX epimerase activity"/>
    <property type="evidence" value="ECO:0007669"/>
    <property type="project" value="TreeGrafter"/>
</dbReference>
<dbReference type="CDD" id="cd01171">
    <property type="entry name" value="YXKO-related"/>
    <property type="match status" value="1"/>
</dbReference>
<dbReference type="InterPro" id="IPR029056">
    <property type="entry name" value="Ribokinase-like"/>
</dbReference>
<feature type="binding site" evidence="1">
    <location>
        <position position="116"/>
    </location>
    <ligand>
        <name>(6S)-NADPHX</name>
        <dbReference type="ChEBI" id="CHEBI:64076"/>
    </ligand>
</feature>
<dbReference type="GO" id="GO:0052855">
    <property type="term" value="F:ADP-dependent NAD(P)H-hydrate dehydratase activity"/>
    <property type="evidence" value="ECO:0007669"/>
    <property type="project" value="UniProtKB-UniRule"/>
</dbReference>
<dbReference type="Pfam" id="PF01256">
    <property type="entry name" value="Carb_kinase"/>
    <property type="match status" value="1"/>
</dbReference>
<feature type="binding site" evidence="1">
    <location>
        <position position="233"/>
    </location>
    <ligand>
        <name>(6S)-NADPHX</name>
        <dbReference type="ChEBI" id="CHEBI:64076"/>
    </ligand>
</feature>
<keyword evidence="1" id="KW-0547">Nucleotide-binding</keyword>
<evidence type="ECO:0000256" key="1">
    <source>
        <dbReference type="HAMAP-Rule" id="MF_01965"/>
    </source>
</evidence>
<evidence type="ECO:0000313" key="2">
    <source>
        <dbReference type="EMBL" id="OCL31360.1"/>
    </source>
</evidence>
<dbReference type="SUPFAM" id="SSF53613">
    <property type="entry name" value="Ribokinase-like"/>
    <property type="match status" value="1"/>
</dbReference>
<dbReference type="RefSeq" id="WP_068752596.1">
    <property type="nucleotide sequence ID" value="NZ_LR214441.1"/>
</dbReference>
<dbReference type="Proteomes" id="UP000093501">
    <property type="component" value="Unassembled WGS sequence"/>
</dbReference>
<comment type="subunit">
    <text evidence="1">Homotetramer.</text>
</comment>
<dbReference type="GO" id="GO:0046496">
    <property type="term" value="P:nicotinamide nucleotide metabolic process"/>
    <property type="evidence" value="ECO:0007669"/>
    <property type="project" value="UniProtKB-UniRule"/>
</dbReference>
<keyword evidence="1" id="KW-0067">ATP-binding</keyword>
<comment type="catalytic activity">
    <reaction evidence="1">
        <text>(6S)-NADHX + ADP = AMP + phosphate + NADH + H(+)</text>
        <dbReference type="Rhea" id="RHEA:32223"/>
        <dbReference type="ChEBI" id="CHEBI:15378"/>
        <dbReference type="ChEBI" id="CHEBI:43474"/>
        <dbReference type="ChEBI" id="CHEBI:57945"/>
        <dbReference type="ChEBI" id="CHEBI:64074"/>
        <dbReference type="ChEBI" id="CHEBI:456215"/>
        <dbReference type="ChEBI" id="CHEBI:456216"/>
        <dbReference type="EC" id="4.2.1.136"/>
    </reaction>
</comment>
<dbReference type="PANTHER" id="PTHR12592:SF0">
    <property type="entry name" value="ATP-DEPENDENT (S)-NAD(P)H-HYDRATE DEHYDRATASE"/>
    <property type="match status" value="1"/>
</dbReference>
<proteinExistence type="inferred from homology"/>
<accession>A0A1C0AH69</accession>
<keyword evidence="1" id="KW-0456">Lyase</keyword>
<comment type="cofactor">
    <cofactor evidence="1">
        <name>Mg(2+)</name>
        <dbReference type="ChEBI" id="CHEBI:18420"/>
    </cofactor>
</comment>
<comment type="similarity">
    <text evidence="1">Belongs to the NnrD/CARKD family.</text>
</comment>
<comment type="caution">
    <text evidence="1">Lacks conserved residue(s) required for the propagation of feature annotation.</text>
</comment>
<keyword evidence="1" id="KW-0520">NAD</keyword>
<dbReference type="HAMAP" id="MF_01965">
    <property type="entry name" value="NADHX_dehydratase"/>
    <property type="match status" value="1"/>
</dbReference>
<protein>
    <recommendedName>
        <fullName evidence="1">ADP-dependent (S)-NAD(P)H-hydrate dehydratase</fullName>
        <ecNumber evidence="1">4.2.1.136</ecNumber>
    </recommendedName>
    <alternativeName>
        <fullName evidence="1">ADP-dependent NAD(P)HX dehydratase</fullName>
    </alternativeName>
</protein>
<dbReference type="AlphaFoldDB" id="A0A1C0AH69"/>
<keyword evidence="3" id="KW-1185">Reference proteome</keyword>
<organism evidence="2 3">
    <name type="scientific">Tessaracoccus lapidicaptus</name>
    <dbReference type="NCBI Taxonomy" id="1427523"/>
    <lineage>
        <taxon>Bacteria</taxon>
        <taxon>Bacillati</taxon>
        <taxon>Actinomycetota</taxon>
        <taxon>Actinomycetes</taxon>
        <taxon>Propionibacteriales</taxon>
        <taxon>Propionibacteriaceae</taxon>
        <taxon>Tessaracoccus</taxon>
    </lineage>
</organism>
<dbReference type="EC" id="4.2.1.136" evidence="1"/>
<keyword evidence="1" id="KW-0521">NADP</keyword>
<name>A0A1C0AH69_9ACTN</name>
<gene>
    <name evidence="1" type="primary">nnrD</name>
    <name evidence="2" type="ORF">BCR15_09295</name>
</gene>
<feature type="binding site" evidence="1">
    <location>
        <position position="232"/>
    </location>
    <ligand>
        <name>AMP</name>
        <dbReference type="ChEBI" id="CHEBI:456215"/>
    </ligand>
</feature>
<sequence>MSAADSATVVTTAVLRDWPLPSPEGNKEARGRALLIGGSVPNPGGMVLAARAAMRAGAGKTQLVVPEPVAVAMAVGMPESLVRGAACTTAGDLTPVAAVAVGDYAPEADAVLVGPGMLDVAAATGLLGAVAGQLRGTVVLDALAMAWLTEDLDRGRSFESLILSPNLRELALTLGEDEDRVRADQAGAVLRLAAATGAVVSSGAASTFVGTPDGDLWRSDEGNPGLGVAGSGDVKAGITVGLCARGAHPAQAAVWAAYLHGTVGGRLASRFGPTGYLAGELPAEIPQALLEIG</sequence>
<dbReference type="InterPro" id="IPR000631">
    <property type="entry name" value="CARKD"/>
</dbReference>
<comment type="caution">
    <text evidence="2">The sequence shown here is derived from an EMBL/GenBank/DDBJ whole genome shotgun (WGS) entry which is preliminary data.</text>
</comment>
<evidence type="ECO:0000313" key="3">
    <source>
        <dbReference type="Proteomes" id="UP000093501"/>
    </source>
</evidence>
<dbReference type="GO" id="GO:0110051">
    <property type="term" value="P:metabolite repair"/>
    <property type="evidence" value="ECO:0007669"/>
    <property type="project" value="TreeGrafter"/>
</dbReference>
<dbReference type="PANTHER" id="PTHR12592">
    <property type="entry name" value="ATP-DEPENDENT (S)-NAD(P)H-HYDRATE DEHYDRATASE FAMILY MEMBER"/>
    <property type="match status" value="1"/>
</dbReference>
<dbReference type="EMBL" id="MBQD01000026">
    <property type="protein sequence ID" value="OCL31360.1"/>
    <property type="molecule type" value="Genomic_DNA"/>
</dbReference>
<reference evidence="3" key="1">
    <citation type="submission" date="2016-07" db="EMBL/GenBank/DDBJ databases">
        <authorList>
            <person name="Florea S."/>
            <person name="Webb J.S."/>
            <person name="Jaromczyk J."/>
            <person name="Schardl C.L."/>
        </authorList>
    </citation>
    <scope>NUCLEOTIDE SEQUENCE [LARGE SCALE GENOMIC DNA]</scope>
    <source>
        <strain evidence="3">IPBSL-7</strain>
    </source>
</reference>
<dbReference type="GO" id="GO:0005524">
    <property type="term" value="F:ATP binding"/>
    <property type="evidence" value="ECO:0007669"/>
    <property type="project" value="UniProtKB-KW"/>
</dbReference>
<comment type="catalytic activity">
    <reaction evidence="1">
        <text>(6S)-NADPHX + ADP = AMP + phosphate + NADPH + H(+)</text>
        <dbReference type="Rhea" id="RHEA:32235"/>
        <dbReference type="ChEBI" id="CHEBI:15378"/>
        <dbReference type="ChEBI" id="CHEBI:43474"/>
        <dbReference type="ChEBI" id="CHEBI:57783"/>
        <dbReference type="ChEBI" id="CHEBI:64076"/>
        <dbReference type="ChEBI" id="CHEBI:456215"/>
        <dbReference type="ChEBI" id="CHEBI:456216"/>
        <dbReference type="EC" id="4.2.1.136"/>
    </reaction>
</comment>
<comment type="function">
    <text evidence="1">Catalyzes the dehydration of the S-form of NAD(P)HX at the expense of ADP, which is converted to AMP. Together with NAD(P)HX epimerase, which catalyzes the epimerization of the S- and R-forms, the enzyme allows the repair of both epimers of NAD(P)HX, a damaged form of NAD(P)H that is a result of enzymatic or heat-dependent hydration.</text>
</comment>
<dbReference type="Gene3D" id="3.40.1190.20">
    <property type="match status" value="1"/>
</dbReference>